<feature type="compositionally biased region" description="Basic and acidic residues" evidence="1">
    <location>
        <begin position="1"/>
        <end position="19"/>
    </location>
</feature>
<feature type="region of interest" description="Disordered" evidence="1">
    <location>
        <begin position="385"/>
        <end position="404"/>
    </location>
</feature>
<feature type="region of interest" description="Disordered" evidence="1">
    <location>
        <begin position="168"/>
        <end position="194"/>
    </location>
</feature>
<evidence type="ECO:0000313" key="2">
    <source>
        <dbReference type="EMBL" id="OWP02802.1"/>
    </source>
</evidence>
<organism evidence="2 3">
    <name type="scientific">Diplocarpon coronariae</name>
    <dbReference type="NCBI Taxonomy" id="2795749"/>
    <lineage>
        <taxon>Eukaryota</taxon>
        <taxon>Fungi</taxon>
        <taxon>Dikarya</taxon>
        <taxon>Ascomycota</taxon>
        <taxon>Pezizomycotina</taxon>
        <taxon>Leotiomycetes</taxon>
        <taxon>Helotiales</taxon>
        <taxon>Drepanopezizaceae</taxon>
        <taxon>Diplocarpon</taxon>
    </lineage>
</organism>
<dbReference type="EMBL" id="MZNU01000208">
    <property type="protein sequence ID" value="OWP02802.1"/>
    <property type="molecule type" value="Genomic_DNA"/>
</dbReference>
<gene>
    <name evidence="2" type="ORF">B2J93_5024</name>
</gene>
<feature type="compositionally biased region" description="Low complexity" evidence="1">
    <location>
        <begin position="123"/>
        <end position="134"/>
    </location>
</feature>
<reference evidence="2 3" key="1">
    <citation type="submission" date="2017-04" db="EMBL/GenBank/DDBJ databases">
        <title>Draft genome sequence of Marssonina coronaria NL1: causal agent of apple blotch.</title>
        <authorList>
            <person name="Cheng Q."/>
        </authorList>
    </citation>
    <scope>NUCLEOTIDE SEQUENCE [LARGE SCALE GENOMIC DNA]</scope>
    <source>
        <strain evidence="2 3">NL1</strain>
    </source>
</reference>
<feature type="compositionally biased region" description="Basic and acidic residues" evidence="1">
    <location>
        <begin position="41"/>
        <end position="52"/>
    </location>
</feature>
<dbReference type="AlphaFoldDB" id="A0A218Z4V6"/>
<accession>A0A218Z4V6</accession>
<dbReference type="Proteomes" id="UP000242519">
    <property type="component" value="Unassembled WGS sequence"/>
</dbReference>
<evidence type="ECO:0000313" key="3">
    <source>
        <dbReference type="Proteomes" id="UP000242519"/>
    </source>
</evidence>
<name>A0A218Z4V6_9HELO</name>
<comment type="caution">
    <text evidence="2">The sequence shown here is derived from an EMBL/GenBank/DDBJ whole genome shotgun (WGS) entry which is preliminary data.</text>
</comment>
<feature type="region of interest" description="Disordered" evidence="1">
    <location>
        <begin position="1"/>
        <end position="67"/>
    </location>
</feature>
<protein>
    <submittedName>
        <fullName evidence="2">Uncharacterized protein</fullName>
    </submittedName>
</protein>
<keyword evidence="3" id="KW-1185">Reference proteome</keyword>
<feature type="region of interest" description="Disordered" evidence="1">
    <location>
        <begin position="106"/>
        <end position="153"/>
    </location>
</feature>
<dbReference type="InParanoid" id="A0A218Z4V6"/>
<evidence type="ECO:0000256" key="1">
    <source>
        <dbReference type="SAM" id="MobiDB-lite"/>
    </source>
</evidence>
<sequence length="404" mass="43898">MGFSESRENRDGSSLRVGERTASLRPVGLDAEQGRERHRVHVPEETPPDRAGESSPNVLRPDSPSASCDVRERRACLDVQRAWRKIRPPGTRAIHRYECGVDVAPPTILHEDSGARRRRRVESSSSYSLGAASLPRRRERSGGTCATAPPPARGQRCVIDGSSGFGCERRPRRAAPGTGCGRGQQMPPISPEADVPSGQLPLAHEDSLAFPEAWLPVRVAARSPSPSRESRPCGDLDSLVLVALLLSWLASSAYESSPRRYHCSQQCMGAATTTWQFVSSSLVNYQIRRPVLQSARDSTAAAVRNQNKTPQTRHAPSVGRVTLPFGHRPATGETEAAHEGGMPCGEFVAGRKFETARSRKTPLRAQTPLLRDALMWQGNAWPCGAVDRKRAADTTSRSGFSSSS</sequence>
<proteinExistence type="predicted"/>